<comment type="caution">
    <text evidence="2">The sequence shown here is derived from an EMBL/GenBank/DDBJ whole genome shotgun (WGS) entry which is preliminary data.</text>
</comment>
<evidence type="ECO:0000313" key="3">
    <source>
        <dbReference type="Proteomes" id="UP000193622"/>
    </source>
</evidence>
<feature type="coiled-coil region" evidence="1">
    <location>
        <begin position="78"/>
        <end position="109"/>
    </location>
</feature>
<evidence type="ECO:0000313" key="2">
    <source>
        <dbReference type="EMBL" id="ORV92043.1"/>
    </source>
</evidence>
<dbReference type="AlphaFoldDB" id="A0A1X1WZW7"/>
<evidence type="ECO:0000256" key="1">
    <source>
        <dbReference type="SAM" id="Coils"/>
    </source>
</evidence>
<gene>
    <name evidence="2" type="ORF">AWC12_03075</name>
</gene>
<dbReference type="Proteomes" id="UP000193622">
    <property type="component" value="Unassembled WGS sequence"/>
</dbReference>
<name>A0A1X1WZW7_MYCIR</name>
<proteinExistence type="predicted"/>
<sequence>MALDHLGAVVDAMTSGVQIRHYAHFTSMRTVLLSSARVRWLLQPEISTDRRLRCAQIRHKNLMEQRKALVDLGAPAVEAELEQQRQRLLAAMDAEKDKLTQQAQALGATQLHDPIDTVSMLRTMVDPQSLEGTFVLQMWRTGSASAHGYFWTDQNRSNPGEFDETWFNGALFASVLFADEAMKLYVRRAGITL</sequence>
<protein>
    <submittedName>
        <fullName evidence="2">Uncharacterized protein</fullName>
    </submittedName>
</protein>
<keyword evidence="1" id="KW-0175">Coiled coil</keyword>
<accession>A0A1X1WZW7</accession>
<organism evidence="2 3">
    <name type="scientific">Mycolicibacterium iranicum</name>
    <name type="common">Mycobacterium iranicum</name>
    <dbReference type="NCBI Taxonomy" id="912594"/>
    <lineage>
        <taxon>Bacteria</taxon>
        <taxon>Bacillati</taxon>
        <taxon>Actinomycetota</taxon>
        <taxon>Actinomycetes</taxon>
        <taxon>Mycobacteriales</taxon>
        <taxon>Mycobacteriaceae</taxon>
        <taxon>Mycolicibacterium</taxon>
    </lineage>
</organism>
<dbReference type="EMBL" id="LQPC01000011">
    <property type="protein sequence ID" value="ORV92043.1"/>
    <property type="molecule type" value="Genomic_DNA"/>
</dbReference>
<reference evidence="2 3" key="1">
    <citation type="submission" date="2016-01" db="EMBL/GenBank/DDBJ databases">
        <title>The new phylogeny of the genus Mycobacterium.</title>
        <authorList>
            <person name="Tarcisio F."/>
            <person name="Conor M."/>
            <person name="Antonella G."/>
            <person name="Elisabetta G."/>
            <person name="Giulia F.S."/>
            <person name="Sara T."/>
            <person name="Anna F."/>
            <person name="Clotilde B."/>
            <person name="Roberto B."/>
            <person name="Veronica D.S."/>
            <person name="Fabio R."/>
            <person name="Monica P."/>
            <person name="Olivier J."/>
            <person name="Enrico T."/>
            <person name="Nicola S."/>
        </authorList>
    </citation>
    <scope>NUCLEOTIDE SEQUENCE [LARGE SCALE GENOMIC DNA]</scope>
    <source>
        <strain evidence="2 3">DSM 45541</strain>
    </source>
</reference>